<dbReference type="RefSeq" id="WP_123478540.1">
    <property type="nucleotide sequence ID" value="NZ_MOAZ01000021.1"/>
</dbReference>
<accession>A0A423EV34</accession>
<name>A0A423EV34_9PSED</name>
<protein>
    <recommendedName>
        <fullName evidence="4">HNH endonuclease</fullName>
    </recommendedName>
</protein>
<dbReference type="EMBL" id="MOAZ01000021">
    <property type="protein sequence ID" value="ROM43429.1"/>
    <property type="molecule type" value="Genomic_DNA"/>
</dbReference>
<proteinExistence type="predicted"/>
<evidence type="ECO:0000313" key="3">
    <source>
        <dbReference type="Proteomes" id="UP000283389"/>
    </source>
</evidence>
<comment type="caution">
    <text evidence="2">The sequence shown here is derived from an EMBL/GenBank/DDBJ whole genome shotgun (WGS) entry which is preliminary data.</text>
</comment>
<evidence type="ECO:0008006" key="4">
    <source>
        <dbReference type="Google" id="ProtNLM"/>
    </source>
</evidence>
<evidence type="ECO:0000313" key="2">
    <source>
        <dbReference type="EMBL" id="ROM43429.1"/>
    </source>
</evidence>
<reference evidence="2 3" key="1">
    <citation type="submission" date="2016-10" db="EMBL/GenBank/DDBJ databases">
        <title>Comparative genome analysis of multiple Pseudomonas spp. focuses on biocontrol and plant growth promoting traits.</title>
        <authorList>
            <person name="Tao X.-Y."/>
            <person name="Taylor C.G."/>
        </authorList>
    </citation>
    <scope>NUCLEOTIDE SEQUENCE [LARGE SCALE GENOMIC DNA]</scope>
    <source>
        <strain evidence="2 3">36C8</strain>
    </source>
</reference>
<dbReference type="AlphaFoldDB" id="A0A423EV34"/>
<feature type="transmembrane region" description="Helical" evidence="1">
    <location>
        <begin position="191"/>
        <end position="214"/>
    </location>
</feature>
<gene>
    <name evidence="2" type="ORF">BK649_30115</name>
</gene>
<evidence type="ECO:0000256" key="1">
    <source>
        <dbReference type="SAM" id="Phobius"/>
    </source>
</evidence>
<keyword evidence="1" id="KW-1133">Transmembrane helix</keyword>
<dbReference type="Proteomes" id="UP000283389">
    <property type="component" value="Unassembled WGS sequence"/>
</dbReference>
<organism evidence="2 3">
    <name type="scientific">Pseudomonas canadensis</name>
    <dbReference type="NCBI Taxonomy" id="915099"/>
    <lineage>
        <taxon>Bacteria</taxon>
        <taxon>Pseudomonadati</taxon>
        <taxon>Pseudomonadota</taxon>
        <taxon>Gammaproteobacteria</taxon>
        <taxon>Pseudomonadales</taxon>
        <taxon>Pseudomonadaceae</taxon>
        <taxon>Pseudomonas</taxon>
    </lineage>
</organism>
<keyword evidence="1" id="KW-0472">Membrane</keyword>
<keyword evidence="1" id="KW-0812">Transmembrane</keyword>
<sequence length="265" mass="29580">MICAYCNQDAAATREHVIPAFIYRFHKDLEAKVIGWNEVAQKMVGGEQQVKDVCKTCNGGVLSNLDAYGKEFLVSNGFLTQNYTERSANLTYDYDRLVRWLLKISFNATRTDDGHRHLFERFIPYILTGAPSPKKTDFAVLATLAAPVSTEELGGEYQALQNLANGTSQVNPFFMRIAYGPDRHETFTLRVVMFGPLAFFLLMYVPAVPAGLAANETKRLLKSMPNLKLVQPNTIRAFLNAGSTTWLDYYAAQVGRVNALGTYSP</sequence>